<dbReference type="EMBL" id="FJVC01000188">
    <property type="protein sequence ID" value="CZT44806.1"/>
    <property type="molecule type" value="Genomic_DNA"/>
</dbReference>
<gene>
    <name evidence="2" type="ORF">RSE6_05041</name>
</gene>
<dbReference type="AlphaFoldDB" id="A0A1E1M6U6"/>
<accession>A0A1E1M6U6</accession>
<proteinExistence type="predicted"/>
<name>A0A1E1M6U6_RHYSE</name>
<keyword evidence="3" id="KW-1185">Reference proteome</keyword>
<evidence type="ECO:0000313" key="3">
    <source>
        <dbReference type="Proteomes" id="UP000177625"/>
    </source>
</evidence>
<organism evidence="2 3">
    <name type="scientific">Rhynchosporium secalis</name>
    <name type="common">Barley scald fungus</name>
    <dbReference type="NCBI Taxonomy" id="38038"/>
    <lineage>
        <taxon>Eukaryota</taxon>
        <taxon>Fungi</taxon>
        <taxon>Dikarya</taxon>
        <taxon>Ascomycota</taxon>
        <taxon>Pezizomycotina</taxon>
        <taxon>Leotiomycetes</taxon>
        <taxon>Helotiales</taxon>
        <taxon>Ploettnerulaceae</taxon>
        <taxon>Rhynchosporium</taxon>
    </lineage>
</organism>
<feature type="transmembrane region" description="Helical" evidence="1">
    <location>
        <begin position="43"/>
        <end position="65"/>
    </location>
</feature>
<dbReference type="Proteomes" id="UP000177625">
    <property type="component" value="Unassembled WGS sequence"/>
</dbReference>
<evidence type="ECO:0000256" key="1">
    <source>
        <dbReference type="SAM" id="Phobius"/>
    </source>
</evidence>
<sequence length="90" mass="9921">MDEKGARIYMPAGEEVVVPVGIKEMYCGVLENRMSVTIIEAVYANRTVVPLVIIIPGVMIMASFFQETITSLERLTVSESGYTHEGIILV</sequence>
<keyword evidence="1" id="KW-0812">Transmembrane</keyword>
<protein>
    <submittedName>
        <fullName evidence="2">Uncharacterized protein</fullName>
    </submittedName>
</protein>
<reference evidence="3" key="1">
    <citation type="submission" date="2016-03" db="EMBL/GenBank/DDBJ databases">
        <authorList>
            <person name="Guldener U."/>
        </authorList>
    </citation>
    <scope>NUCLEOTIDE SEQUENCE [LARGE SCALE GENOMIC DNA]</scope>
</reference>
<evidence type="ECO:0000313" key="2">
    <source>
        <dbReference type="EMBL" id="CZT44806.1"/>
    </source>
</evidence>
<keyword evidence="1" id="KW-1133">Transmembrane helix</keyword>
<keyword evidence="1" id="KW-0472">Membrane</keyword>